<organism evidence="1 2">
    <name type="scientific">Pelobates cultripes</name>
    <name type="common">Western spadefoot toad</name>
    <dbReference type="NCBI Taxonomy" id="61616"/>
    <lineage>
        <taxon>Eukaryota</taxon>
        <taxon>Metazoa</taxon>
        <taxon>Chordata</taxon>
        <taxon>Craniata</taxon>
        <taxon>Vertebrata</taxon>
        <taxon>Euteleostomi</taxon>
        <taxon>Amphibia</taxon>
        <taxon>Batrachia</taxon>
        <taxon>Anura</taxon>
        <taxon>Pelobatoidea</taxon>
        <taxon>Pelobatidae</taxon>
        <taxon>Pelobates</taxon>
    </lineage>
</organism>
<evidence type="ECO:0000313" key="2">
    <source>
        <dbReference type="Proteomes" id="UP001295444"/>
    </source>
</evidence>
<proteinExistence type="predicted"/>
<keyword evidence="2" id="KW-1185">Reference proteome</keyword>
<dbReference type="AlphaFoldDB" id="A0AAD1VQL4"/>
<dbReference type="EMBL" id="OW240912">
    <property type="protein sequence ID" value="CAH2223915.1"/>
    <property type="molecule type" value="Genomic_DNA"/>
</dbReference>
<gene>
    <name evidence="1" type="ORF">PECUL_23A012547</name>
</gene>
<accession>A0AAD1VQL4</accession>
<dbReference type="Proteomes" id="UP001295444">
    <property type="component" value="Chromosome 01"/>
</dbReference>
<sequence>MFSAELNLVKTEMQTITNMLQASEEDMIDLKQGMQAQAESLQHLQTLHSQLTTRVDLLEDK</sequence>
<evidence type="ECO:0000313" key="1">
    <source>
        <dbReference type="EMBL" id="CAH2223915.1"/>
    </source>
</evidence>
<name>A0AAD1VQL4_PELCU</name>
<reference evidence="1" key="1">
    <citation type="submission" date="2022-03" db="EMBL/GenBank/DDBJ databases">
        <authorList>
            <person name="Alioto T."/>
            <person name="Alioto T."/>
            <person name="Gomez Garrido J."/>
        </authorList>
    </citation>
    <scope>NUCLEOTIDE SEQUENCE</scope>
</reference>
<feature type="non-terminal residue" evidence="1">
    <location>
        <position position="61"/>
    </location>
</feature>
<protein>
    <submittedName>
        <fullName evidence="1">Uncharacterized protein</fullName>
    </submittedName>
</protein>